<keyword evidence="1" id="KW-0732">Signal</keyword>
<dbReference type="SUPFAM" id="SSF53850">
    <property type="entry name" value="Periplasmic binding protein-like II"/>
    <property type="match status" value="1"/>
</dbReference>
<feature type="signal peptide" evidence="1">
    <location>
        <begin position="1"/>
        <end position="21"/>
    </location>
</feature>
<dbReference type="InterPro" id="IPR039424">
    <property type="entry name" value="SBP_5"/>
</dbReference>
<sequence>MRAPRTLKVAAVVLATALVAACGGSGSESSSDQDSLKIAWHIPPSSMDPHRTTSASGSHPYISMLYDRLTALEQVDGQPQVVPSIATAWETTPDGLTTTFTIRDDVTFHDGTPLDANAVALSIERGVAPDTMSARYFEMIDGVSAPAPHTVVFTLKHPSSDLPFLLSTSLGSIINPKSINDDLSQKADGSGPYELTRIVPGDRVVYSHIDGYWNDETYVIPEVEIIGMVDDNSRMNAVRSGQIDAAKIRVAQYEEASDAAAGGDFELTNLDNLIWYNVNLNHDRGPLKDPRVRQALNYAIDRDAINTSLLNGQCVPTSQPLQEAAEGHRTDVDYTYDPDKARELLAEAGYPDGFALDGVTSGDISKIGITIQAALADIGVDINFRNSDFNDMLAQWTAGNADAVLFAANATSDAGFTLKDRYLGTSQKGPLPEGFEDSLSQALTLESGDPARTEILSALSGLASEQATEIFICAPANPYLHSSNVAGFDTMASQFAGGPFDLRGVHFQ</sequence>
<reference evidence="3 4" key="1">
    <citation type="submission" date="2023-07" db="EMBL/GenBank/DDBJ databases">
        <authorList>
            <person name="Girao M."/>
            <person name="Carvalho M.F."/>
        </authorList>
    </citation>
    <scope>NUCLEOTIDE SEQUENCE [LARGE SCALE GENOMIC DNA]</scope>
    <source>
        <strain evidence="3 4">YIM65754</strain>
    </source>
</reference>
<proteinExistence type="predicted"/>
<dbReference type="PANTHER" id="PTHR30290">
    <property type="entry name" value="PERIPLASMIC BINDING COMPONENT OF ABC TRANSPORTER"/>
    <property type="match status" value="1"/>
</dbReference>
<dbReference type="InterPro" id="IPR000914">
    <property type="entry name" value="SBP_5_dom"/>
</dbReference>
<dbReference type="Gene3D" id="3.40.190.10">
    <property type="entry name" value="Periplasmic binding protein-like II"/>
    <property type="match status" value="1"/>
</dbReference>
<evidence type="ECO:0000313" key="3">
    <source>
        <dbReference type="EMBL" id="MEE2059146.1"/>
    </source>
</evidence>
<dbReference type="PROSITE" id="PS51257">
    <property type="entry name" value="PROKAR_LIPOPROTEIN"/>
    <property type="match status" value="1"/>
</dbReference>
<name>A0ABU7LC66_9NOCA</name>
<gene>
    <name evidence="3" type="ORF">Q7514_16620</name>
</gene>
<feature type="chain" id="PRO_5045491137" evidence="1">
    <location>
        <begin position="22"/>
        <end position="508"/>
    </location>
</feature>
<evidence type="ECO:0000259" key="2">
    <source>
        <dbReference type="Pfam" id="PF00496"/>
    </source>
</evidence>
<dbReference type="Pfam" id="PF00496">
    <property type="entry name" value="SBP_bac_5"/>
    <property type="match status" value="1"/>
</dbReference>
<dbReference type="EMBL" id="JAUTXY010000007">
    <property type="protein sequence ID" value="MEE2059146.1"/>
    <property type="molecule type" value="Genomic_DNA"/>
</dbReference>
<organism evidence="3 4">
    <name type="scientific">Rhodococcus artemisiae</name>
    <dbReference type="NCBI Taxonomy" id="714159"/>
    <lineage>
        <taxon>Bacteria</taxon>
        <taxon>Bacillati</taxon>
        <taxon>Actinomycetota</taxon>
        <taxon>Actinomycetes</taxon>
        <taxon>Mycobacteriales</taxon>
        <taxon>Nocardiaceae</taxon>
        <taxon>Rhodococcus</taxon>
    </lineage>
</organism>
<dbReference type="Gene3D" id="3.10.105.10">
    <property type="entry name" value="Dipeptide-binding Protein, Domain 3"/>
    <property type="match status" value="1"/>
</dbReference>
<dbReference type="RefSeq" id="WP_330134393.1">
    <property type="nucleotide sequence ID" value="NZ_JAUTXY010000007.1"/>
</dbReference>
<keyword evidence="4" id="KW-1185">Reference proteome</keyword>
<dbReference type="Proteomes" id="UP001336020">
    <property type="component" value="Unassembled WGS sequence"/>
</dbReference>
<dbReference type="InterPro" id="IPR030678">
    <property type="entry name" value="Peptide/Ni-bd"/>
</dbReference>
<evidence type="ECO:0000313" key="4">
    <source>
        <dbReference type="Proteomes" id="UP001336020"/>
    </source>
</evidence>
<evidence type="ECO:0000256" key="1">
    <source>
        <dbReference type="SAM" id="SignalP"/>
    </source>
</evidence>
<comment type="caution">
    <text evidence="3">The sequence shown here is derived from an EMBL/GenBank/DDBJ whole genome shotgun (WGS) entry which is preliminary data.</text>
</comment>
<dbReference type="PIRSF" id="PIRSF002741">
    <property type="entry name" value="MppA"/>
    <property type="match status" value="1"/>
</dbReference>
<protein>
    <submittedName>
        <fullName evidence="3">ABC transporter substrate-binding protein</fullName>
    </submittedName>
</protein>
<accession>A0ABU7LC66</accession>
<feature type="domain" description="Solute-binding protein family 5" evidence="2">
    <location>
        <begin position="80"/>
        <end position="424"/>
    </location>
</feature>